<dbReference type="PaxDb" id="3218-PP1S25_324V6.1"/>
<evidence type="ECO:0000313" key="1">
    <source>
        <dbReference type="EMBL" id="PNR57526.1"/>
    </source>
</evidence>
<protein>
    <submittedName>
        <fullName evidence="1 2">Uncharacterized protein</fullName>
    </submittedName>
</protein>
<accession>A0A2K1KUV9</accession>
<evidence type="ECO:0000313" key="3">
    <source>
        <dbReference type="Proteomes" id="UP000006727"/>
    </source>
</evidence>
<dbReference type="InParanoid" id="A0A2K1KUV9"/>
<proteinExistence type="predicted"/>
<dbReference type="EnsemblPlants" id="Pp3c3_16680V3.1">
    <property type="protein sequence ID" value="Pp3c3_16680V3.1"/>
    <property type="gene ID" value="Pp3c3_16680"/>
</dbReference>
<keyword evidence="3" id="KW-1185">Reference proteome</keyword>
<evidence type="ECO:0000313" key="2">
    <source>
        <dbReference type="EnsemblPlants" id="Pp3c3_16680V3.1"/>
    </source>
</evidence>
<reference evidence="2" key="3">
    <citation type="submission" date="2020-12" db="UniProtKB">
        <authorList>
            <consortium name="EnsemblPlants"/>
        </authorList>
    </citation>
    <scope>IDENTIFICATION</scope>
</reference>
<dbReference type="EMBL" id="ABEU02000003">
    <property type="protein sequence ID" value="PNR57526.1"/>
    <property type="molecule type" value="Genomic_DNA"/>
</dbReference>
<dbReference type="Proteomes" id="UP000006727">
    <property type="component" value="Chromosome 3"/>
</dbReference>
<sequence length="70" mass="8197">MHYPVFGSLQCLAAYSRIKRIEQICHITFALSSLAHTCLSLLRPQQRKVLSSPQYRKERARQTCRQIVHK</sequence>
<reference evidence="1 3" key="2">
    <citation type="journal article" date="2018" name="Plant J.">
        <title>The Physcomitrella patens chromosome-scale assembly reveals moss genome structure and evolution.</title>
        <authorList>
            <person name="Lang D."/>
            <person name="Ullrich K.K."/>
            <person name="Murat F."/>
            <person name="Fuchs J."/>
            <person name="Jenkins J."/>
            <person name="Haas F.B."/>
            <person name="Piednoel M."/>
            <person name="Gundlach H."/>
            <person name="Van Bel M."/>
            <person name="Meyberg R."/>
            <person name="Vives C."/>
            <person name="Morata J."/>
            <person name="Symeonidi A."/>
            <person name="Hiss M."/>
            <person name="Muchero W."/>
            <person name="Kamisugi Y."/>
            <person name="Saleh O."/>
            <person name="Blanc G."/>
            <person name="Decker E.L."/>
            <person name="van Gessel N."/>
            <person name="Grimwood J."/>
            <person name="Hayes R.D."/>
            <person name="Graham S.W."/>
            <person name="Gunter L.E."/>
            <person name="McDaniel S.F."/>
            <person name="Hoernstein S.N.W."/>
            <person name="Larsson A."/>
            <person name="Li F.W."/>
            <person name="Perroud P.F."/>
            <person name="Phillips J."/>
            <person name="Ranjan P."/>
            <person name="Rokshar D.S."/>
            <person name="Rothfels C.J."/>
            <person name="Schneider L."/>
            <person name="Shu S."/>
            <person name="Stevenson D.W."/>
            <person name="Thummler F."/>
            <person name="Tillich M."/>
            <person name="Villarreal Aguilar J.C."/>
            <person name="Widiez T."/>
            <person name="Wong G.K."/>
            <person name="Wymore A."/>
            <person name="Zhang Y."/>
            <person name="Zimmer A.D."/>
            <person name="Quatrano R.S."/>
            <person name="Mayer K.F.X."/>
            <person name="Goodstein D."/>
            <person name="Casacuberta J.M."/>
            <person name="Vandepoele K."/>
            <person name="Reski R."/>
            <person name="Cuming A.C."/>
            <person name="Tuskan G.A."/>
            <person name="Maumus F."/>
            <person name="Salse J."/>
            <person name="Schmutz J."/>
            <person name="Rensing S.A."/>
        </authorList>
    </citation>
    <scope>NUCLEOTIDE SEQUENCE [LARGE SCALE GENOMIC DNA]</scope>
    <source>
        <strain evidence="2 3">cv. Gransden 2004</strain>
    </source>
</reference>
<gene>
    <name evidence="1" type="ORF">PHYPA_004520</name>
</gene>
<reference evidence="1 3" key="1">
    <citation type="journal article" date="2008" name="Science">
        <title>The Physcomitrella genome reveals evolutionary insights into the conquest of land by plants.</title>
        <authorList>
            <person name="Rensing S."/>
            <person name="Lang D."/>
            <person name="Zimmer A."/>
            <person name="Terry A."/>
            <person name="Salamov A."/>
            <person name="Shapiro H."/>
            <person name="Nishiyama T."/>
            <person name="Perroud P.-F."/>
            <person name="Lindquist E."/>
            <person name="Kamisugi Y."/>
            <person name="Tanahashi T."/>
            <person name="Sakakibara K."/>
            <person name="Fujita T."/>
            <person name="Oishi K."/>
            <person name="Shin-I T."/>
            <person name="Kuroki Y."/>
            <person name="Toyoda A."/>
            <person name="Suzuki Y."/>
            <person name="Hashimoto A."/>
            <person name="Yamaguchi K."/>
            <person name="Sugano A."/>
            <person name="Kohara Y."/>
            <person name="Fujiyama A."/>
            <person name="Anterola A."/>
            <person name="Aoki S."/>
            <person name="Ashton N."/>
            <person name="Barbazuk W.B."/>
            <person name="Barker E."/>
            <person name="Bennetzen J."/>
            <person name="Bezanilla M."/>
            <person name="Blankenship R."/>
            <person name="Cho S.H."/>
            <person name="Dutcher S."/>
            <person name="Estelle M."/>
            <person name="Fawcett J.A."/>
            <person name="Gundlach H."/>
            <person name="Hanada K."/>
            <person name="Heyl A."/>
            <person name="Hicks K.A."/>
            <person name="Hugh J."/>
            <person name="Lohr M."/>
            <person name="Mayer K."/>
            <person name="Melkozernov A."/>
            <person name="Murata T."/>
            <person name="Nelson D."/>
            <person name="Pils B."/>
            <person name="Prigge M."/>
            <person name="Reiss B."/>
            <person name="Renner T."/>
            <person name="Rombauts S."/>
            <person name="Rushton P."/>
            <person name="Sanderfoot A."/>
            <person name="Schween G."/>
            <person name="Shiu S.-H."/>
            <person name="Stueber K."/>
            <person name="Theodoulou F.L."/>
            <person name="Tu H."/>
            <person name="Van de Peer Y."/>
            <person name="Verrier P.J."/>
            <person name="Waters E."/>
            <person name="Wood A."/>
            <person name="Yang L."/>
            <person name="Cove D."/>
            <person name="Cuming A."/>
            <person name="Hasebe M."/>
            <person name="Lucas S."/>
            <person name="Mishler D.B."/>
            <person name="Reski R."/>
            <person name="Grigoriev I."/>
            <person name="Quatrano R.S."/>
            <person name="Boore J.L."/>
        </authorList>
    </citation>
    <scope>NUCLEOTIDE SEQUENCE [LARGE SCALE GENOMIC DNA]</scope>
    <source>
        <strain evidence="2 3">cv. Gransden 2004</strain>
    </source>
</reference>
<name>A0A2K1KUV9_PHYPA</name>
<organism evidence="1">
    <name type="scientific">Physcomitrium patens</name>
    <name type="common">Spreading-leaved earth moss</name>
    <name type="synonym">Physcomitrella patens</name>
    <dbReference type="NCBI Taxonomy" id="3218"/>
    <lineage>
        <taxon>Eukaryota</taxon>
        <taxon>Viridiplantae</taxon>
        <taxon>Streptophyta</taxon>
        <taxon>Embryophyta</taxon>
        <taxon>Bryophyta</taxon>
        <taxon>Bryophytina</taxon>
        <taxon>Bryopsida</taxon>
        <taxon>Funariidae</taxon>
        <taxon>Funariales</taxon>
        <taxon>Funariaceae</taxon>
        <taxon>Physcomitrium</taxon>
    </lineage>
</organism>
<dbReference type="AlphaFoldDB" id="A0A2K1KUV9"/>
<dbReference type="Gramene" id="Pp3c3_16680V3.1">
    <property type="protein sequence ID" value="Pp3c3_16680V3.1"/>
    <property type="gene ID" value="Pp3c3_16680"/>
</dbReference>